<protein>
    <submittedName>
        <fullName evidence="1">Uncharacterized protein</fullName>
    </submittedName>
</protein>
<dbReference type="EMBL" id="KQ415924">
    <property type="protein sequence ID" value="KOF99638.1"/>
    <property type="molecule type" value="Genomic_DNA"/>
</dbReference>
<gene>
    <name evidence="1" type="ORF">OCBIM_22014087mg</name>
</gene>
<evidence type="ECO:0000313" key="1">
    <source>
        <dbReference type="EMBL" id="KOF99638.1"/>
    </source>
</evidence>
<sequence>MHPRSKHWHLTDNVKYNVIQKPSEDLDSKSSQVDVDTKGIEEEWVVFRDIVCNTALTHLGQNTHRHHDRFDDNDEEIQKLVNEKHVSYKVSQQDSTSTSKKAIYNATKSKLQVKLREMQDSWLSNKVDQIQKYADSNNSKRFYDTLKVIYGPQPSGTSPLLSADETFLLTDKNANLERSAEHFVLNMPSSIKAEDIDHMLQVNVNTPTEAENSAYEFLLTNDGTLTTEVQQHELFSTACNSFSFAIKTQKTEVMHQLAPQKLYVEPTITIEQETLKVIYKFTYIGSTLSRLLSIDEEVDICISKGNSAFEQLRESL</sequence>
<accession>A0A0L8IDT3</accession>
<name>A0A0L8IDT3_OCTBM</name>
<reference evidence="1" key="1">
    <citation type="submission" date="2015-07" db="EMBL/GenBank/DDBJ databases">
        <title>MeaNS - Measles Nucleotide Surveillance Program.</title>
        <authorList>
            <person name="Tran T."/>
            <person name="Druce J."/>
        </authorList>
    </citation>
    <scope>NUCLEOTIDE SEQUENCE</scope>
    <source>
        <strain evidence="1">UCB-OBI-ISO-001</strain>
        <tissue evidence="1">Gonad</tissue>
    </source>
</reference>
<organism evidence="1">
    <name type="scientific">Octopus bimaculoides</name>
    <name type="common">California two-spotted octopus</name>
    <dbReference type="NCBI Taxonomy" id="37653"/>
    <lineage>
        <taxon>Eukaryota</taxon>
        <taxon>Metazoa</taxon>
        <taxon>Spiralia</taxon>
        <taxon>Lophotrochozoa</taxon>
        <taxon>Mollusca</taxon>
        <taxon>Cephalopoda</taxon>
        <taxon>Coleoidea</taxon>
        <taxon>Octopodiformes</taxon>
        <taxon>Octopoda</taxon>
        <taxon>Incirrata</taxon>
        <taxon>Octopodidae</taxon>
        <taxon>Octopus</taxon>
    </lineage>
</organism>
<dbReference type="AlphaFoldDB" id="A0A0L8IDT3"/>
<dbReference type="OrthoDB" id="6131434at2759"/>
<proteinExistence type="predicted"/>